<proteinExistence type="predicted"/>
<dbReference type="RefSeq" id="WP_101541057.1">
    <property type="nucleotide sequence ID" value="NZ_JBEPMQ010000001.1"/>
</dbReference>
<reference evidence="1 2" key="1">
    <citation type="submission" date="2017-08" db="EMBL/GenBank/DDBJ databases">
        <authorList>
            <person name="de Groot N.N."/>
        </authorList>
    </citation>
    <scope>NUCLEOTIDE SEQUENCE [LARGE SCALE GENOMIC DNA]</scope>
    <source>
        <strain evidence="1 2">JC228</strain>
    </source>
</reference>
<dbReference type="SUPFAM" id="SSF55811">
    <property type="entry name" value="Nudix"/>
    <property type="match status" value="1"/>
</dbReference>
<dbReference type="EMBL" id="OAOP01000002">
    <property type="protein sequence ID" value="SNX68605.1"/>
    <property type="molecule type" value="Genomic_DNA"/>
</dbReference>
<protein>
    <submittedName>
        <fullName evidence="1">Uncharacterized protein</fullName>
    </submittedName>
</protein>
<organism evidence="1 2">
    <name type="scientific">Bacillus oleivorans</name>
    <dbReference type="NCBI Taxonomy" id="1448271"/>
    <lineage>
        <taxon>Bacteria</taxon>
        <taxon>Bacillati</taxon>
        <taxon>Bacillota</taxon>
        <taxon>Bacilli</taxon>
        <taxon>Bacillales</taxon>
        <taxon>Bacillaceae</taxon>
        <taxon>Bacillus</taxon>
    </lineage>
</organism>
<dbReference type="OrthoDB" id="2081936at2"/>
<accession>A0A285CMH2</accession>
<dbReference type="Gene3D" id="3.90.79.10">
    <property type="entry name" value="Nucleoside Triphosphate Pyrophosphohydrolase"/>
    <property type="match status" value="1"/>
</dbReference>
<gene>
    <name evidence="1" type="ORF">SAMN05877753_102617</name>
</gene>
<dbReference type="AlphaFoldDB" id="A0A285CMH2"/>
<dbReference type="InterPro" id="IPR015797">
    <property type="entry name" value="NUDIX_hydrolase-like_dom_sf"/>
</dbReference>
<evidence type="ECO:0000313" key="2">
    <source>
        <dbReference type="Proteomes" id="UP000219546"/>
    </source>
</evidence>
<sequence length="176" mass="19752">MLYKGLFPFQVGPAQEGNKLGVVLLGGHKDPNETPLETAIREVYEEAAMNKTPIHSPITFYKASWDHRAIPVTLEEKTSPLLLKENLDLSLSVMYLAHSKNESSPSSETCGLLLLKPEEICLLCKEKITLNDYIKQNGVAILKRSINKGLVLEPFPHLKFLAKLLEDNPDLFRDLL</sequence>
<dbReference type="Proteomes" id="UP000219546">
    <property type="component" value="Unassembled WGS sequence"/>
</dbReference>
<dbReference type="CDD" id="cd02883">
    <property type="entry name" value="NUDIX_Hydrolase"/>
    <property type="match status" value="1"/>
</dbReference>
<name>A0A285CMH2_9BACI</name>
<keyword evidence="2" id="KW-1185">Reference proteome</keyword>
<evidence type="ECO:0000313" key="1">
    <source>
        <dbReference type="EMBL" id="SNX68605.1"/>
    </source>
</evidence>